<comment type="caution">
    <text evidence="1">The sequence shown here is derived from an EMBL/GenBank/DDBJ whole genome shotgun (WGS) entry which is preliminary data.</text>
</comment>
<proteinExistence type="predicted"/>
<protein>
    <submittedName>
        <fullName evidence="1">Uncharacterized protein</fullName>
    </submittedName>
</protein>
<dbReference type="AlphaFoldDB" id="A0A8X6U255"/>
<keyword evidence="2" id="KW-1185">Reference proteome</keyword>
<reference evidence="1" key="1">
    <citation type="submission" date="2020-08" db="EMBL/GenBank/DDBJ databases">
        <title>Multicomponent nature underlies the extraordinary mechanical properties of spider dragline silk.</title>
        <authorList>
            <person name="Kono N."/>
            <person name="Nakamura H."/>
            <person name="Mori M."/>
            <person name="Yoshida Y."/>
            <person name="Ohtoshi R."/>
            <person name="Malay A.D."/>
            <person name="Moran D.A.P."/>
            <person name="Tomita M."/>
            <person name="Numata K."/>
            <person name="Arakawa K."/>
        </authorList>
    </citation>
    <scope>NUCLEOTIDE SEQUENCE</scope>
</reference>
<dbReference type="EMBL" id="BMAW01072332">
    <property type="protein sequence ID" value="GFT82406.1"/>
    <property type="molecule type" value="Genomic_DNA"/>
</dbReference>
<accession>A0A8X6U255</accession>
<evidence type="ECO:0000313" key="2">
    <source>
        <dbReference type="Proteomes" id="UP000887013"/>
    </source>
</evidence>
<dbReference type="Proteomes" id="UP000887013">
    <property type="component" value="Unassembled WGS sequence"/>
</dbReference>
<gene>
    <name evidence="1" type="ORF">NPIL_618321</name>
</gene>
<sequence>MMTDSEVNSADAAEWSRPYLRAIFRHSLKERCEILEE</sequence>
<evidence type="ECO:0000313" key="1">
    <source>
        <dbReference type="EMBL" id="GFT82406.1"/>
    </source>
</evidence>
<organism evidence="1 2">
    <name type="scientific">Nephila pilipes</name>
    <name type="common">Giant wood spider</name>
    <name type="synonym">Nephila maculata</name>
    <dbReference type="NCBI Taxonomy" id="299642"/>
    <lineage>
        <taxon>Eukaryota</taxon>
        <taxon>Metazoa</taxon>
        <taxon>Ecdysozoa</taxon>
        <taxon>Arthropoda</taxon>
        <taxon>Chelicerata</taxon>
        <taxon>Arachnida</taxon>
        <taxon>Araneae</taxon>
        <taxon>Araneomorphae</taxon>
        <taxon>Entelegynae</taxon>
        <taxon>Araneoidea</taxon>
        <taxon>Nephilidae</taxon>
        <taxon>Nephila</taxon>
    </lineage>
</organism>
<feature type="non-terminal residue" evidence="1">
    <location>
        <position position="37"/>
    </location>
</feature>
<name>A0A8X6U255_NEPPI</name>